<keyword evidence="6" id="KW-0735">Signal-anchor</keyword>
<proteinExistence type="inferred from homology"/>
<evidence type="ECO:0000256" key="9">
    <source>
        <dbReference type="ARBA" id="ARBA00023136"/>
    </source>
</evidence>
<gene>
    <name evidence="13" type="primary">LOC112225962</name>
</gene>
<evidence type="ECO:0000256" key="11">
    <source>
        <dbReference type="ARBA" id="ARBA00023180"/>
    </source>
</evidence>
<accession>A0AAZ3Q3D2</accession>
<evidence type="ECO:0000256" key="7">
    <source>
        <dbReference type="ARBA" id="ARBA00022989"/>
    </source>
</evidence>
<dbReference type="AlphaFoldDB" id="A0AAZ3Q3D2"/>
<dbReference type="GeneTree" id="ENSGT01030000234535"/>
<organism evidence="13 14">
    <name type="scientific">Oncorhynchus tshawytscha</name>
    <name type="common">Chinook salmon</name>
    <name type="synonym">Salmo tshawytscha</name>
    <dbReference type="NCBI Taxonomy" id="74940"/>
    <lineage>
        <taxon>Eukaryota</taxon>
        <taxon>Metazoa</taxon>
        <taxon>Chordata</taxon>
        <taxon>Craniata</taxon>
        <taxon>Vertebrata</taxon>
        <taxon>Euteleostomi</taxon>
        <taxon>Actinopterygii</taxon>
        <taxon>Neopterygii</taxon>
        <taxon>Teleostei</taxon>
        <taxon>Protacanthopterygii</taxon>
        <taxon>Salmoniformes</taxon>
        <taxon>Salmonidae</taxon>
        <taxon>Salmoninae</taxon>
        <taxon>Oncorhynchus</taxon>
    </lineage>
</organism>
<dbReference type="Pfam" id="PF00777">
    <property type="entry name" value="Glyco_transf_29"/>
    <property type="match status" value="1"/>
</dbReference>
<name>A0AAZ3Q3D2_ONCTS</name>
<dbReference type="GO" id="GO:0003828">
    <property type="term" value="F:alpha-N-acetylneuraminate alpha-2,8-sialyltransferase activity"/>
    <property type="evidence" value="ECO:0007669"/>
    <property type="project" value="TreeGrafter"/>
</dbReference>
<evidence type="ECO:0000256" key="2">
    <source>
        <dbReference type="ARBA" id="ARBA00006003"/>
    </source>
</evidence>
<dbReference type="Ensembl" id="ENSOTST00005125425.1">
    <property type="protein sequence ID" value="ENSOTSP00005123396.1"/>
    <property type="gene ID" value="ENSOTSG00005035987.2"/>
</dbReference>
<dbReference type="InterPro" id="IPR001675">
    <property type="entry name" value="Glyco_trans_29"/>
</dbReference>
<dbReference type="CDD" id="cd23971">
    <property type="entry name" value="GT29_ST8SIA_mono"/>
    <property type="match status" value="1"/>
</dbReference>
<keyword evidence="9" id="KW-0472">Membrane</keyword>
<evidence type="ECO:0008006" key="15">
    <source>
        <dbReference type="Google" id="ProtNLM"/>
    </source>
</evidence>
<dbReference type="GO" id="GO:0006491">
    <property type="term" value="P:N-glycan processing"/>
    <property type="evidence" value="ECO:0007669"/>
    <property type="project" value="TreeGrafter"/>
</dbReference>
<keyword evidence="14" id="KW-1185">Reference proteome</keyword>
<dbReference type="GO" id="GO:0000139">
    <property type="term" value="C:Golgi membrane"/>
    <property type="evidence" value="ECO:0007669"/>
    <property type="project" value="UniProtKB-SubCell"/>
</dbReference>
<keyword evidence="10" id="KW-1015">Disulfide bond</keyword>
<evidence type="ECO:0000313" key="13">
    <source>
        <dbReference type="Ensembl" id="ENSOTSP00005123396.1"/>
    </source>
</evidence>
<comment type="similarity">
    <text evidence="2">Belongs to the glycosyltransferase 29 family.</text>
</comment>
<keyword evidence="3" id="KW-0328">Glycosyltransferase</keyword>
<evidence type="ECO:0000256" key="12">
    <source>
        <dbReference type="SAM" id="MobiDB-lite"/>
    </source>
</evidence>
<dbReference type="PANTHER" id="PTHR11987:SF50">
    <property type="entry name" value="ALPHA-2,8-SIALYLTRANSFERASE 8F"/>
    <property type="match status" value="1"/>
</dbReference>
<dbReference type="Proteomes" id="UP000694402">
    <property type="component" value="Unassembled WGS sequence"/>
</dbReference>
<evidence type="ECO:0000256" key="4">
    <source>
        <dbReference type="ARBA" id="ARBA00022679"/>
    </source>
</evidence>
<evidence type="ECO:0000256" key="6">
    <source>
        <dbReference type="ARBA" id="ARBA00022968"/>
    </source>
</evidence>
<reference evidence="14" key="1">
    <citation type="journal article" date="2018" name="PLoS ONE">
        <title>Chinook salmon (Oncorhynchus tshawytscha) genome and transcriptome.</title>
        <authorList>
            <person name="Christensen K.A."/>
            <person name="Leong J.S."/>
            <person name="Sakhrani D."/>
            <person name="Biagi C.A."/>
            <person name="Minkley D.R."/>
            <person name="Withler R.E."/>
            <person name="Rondeau E.B."/>
            <person name="Koop B.F."/>
            <person name="Devlin R.H."/>
        </authorList>
    </citation>
    <scope>NUCLEOTIDE SEQUENCE [LARGE SCALE GENOMIC DNA]</scope>
</reference>
<keyword evidence="7" id="KW-1133">Transmembrane helix</keyword>
<feature type="region of interest" description="Disordered" evidence="12">
    <location>
        <begin position="435"/>
        <end position="461"/>
    </location>
</feature>
<keyword evidence="4" id="KW-0808">Transferase</keyword>
<keyword evidence="8" id="KW-0333">Golgi apparatus</keyword>
<dbReference type="FunFam" id="3.90.1480.20:FF:000001">
    <property type="entry name" value="ST8 alpha-N-acetyl-neuraminide alpha-2,8-sialyltransferase 2"/>
    <property type="match status" value="1"/>
</dbReference>
<keyword evidence="11" id="KW-0325">Glycoprotein</keyword>
<evidence type="ECO:0000313" key="14">
    <source>
        <dbReference type="Proteomes" id="UP000694402"/>
    </source>
</evidence>
<evidence type="ECO:0000256" key="8">
    <source>
        <dbReference type="ARBA" id="ARBA00023034"/>
    </source>
</evidence>
<dbReference type="PANTHER" id="PTHR11987">
    <property type="entry name" value="ALPHA-2,8-SIALYLTRANSFERASE"/>
    <property type="match status" value="1"/>
</dbReference>
<reference evidence="13" key="3">
    <citation type="submission" date="2025-09" db="UniProtKB">
        <authorList>
            <consortium name="Ensembl"/>
        </authorList>
    </citation>
    <scope>IDENTIFICATION</scope>
</reference>
<reference evidence="13" key="2">
    <citation type="submission" date="2025-08" db="UniProtKB">
        <authorList>
            <consortium name="Ensembl"/>
        </authorList>
    </citation>
    <scope>IDENTIFICATION</scope>
</reference>
<evidence type="ECO:0000256" key="5">
    <source>
        <dbReference type="ARBA" id="ARBA00022692"/>
    </source>
</evidence>
<keyword evidence="5" id="KW-0812">Transmembrane</keyword>
<dbReference type="InterPro" id="IPR050943">
    <property type="entry name" value="Glycosyltr_29_Sialyltrsf"/>
</dbReference>
<dbReference type="Gene3D" id="3.90.1480.20">
    <property type="entry name" value="Glycosyl transferase family 29"/>
    <property type="match status" value="1"/>
</dbReference>
<sequence>MRGLFSFMLTLSILGTVLTALVWYFFSKHNVQPGRTPHKSHIMNSGPVPSRTCKGCRDTVTDKVVELYSHSWRKQEDKFRNFRSLLSNRCHGLTKAMVTQANTPLGSKVVYDGEKRKPLQVTPELFSTFAKENPFVNTTWDTCSVVGNGGILANSSCGEKIDSAQFVIRCNLPPLENGYERDVGNKTDLVTANPSILMEKYGGLQERRRPFVESLRSYGDSLMLLPAFSYGHNTPVSLRALYTIQDFDSPSRPVFLNPEYLQSLARFWQGQGLRTVRLSTGLIVASLALELCANVHLYGFWPFNEHPHRHQPLTNHYYDDRQSKKTVHAMPAEFDHLLRLHTQGVLRIHLGECAPTARDIFQSGSLYHLTVLDVAQRWPGPQPQSQASVSRLALWVVPCPHWYNATQPPRARSLGLGPTPTSLDHQDWGRVLLKTPHRVQSKGQNTGRGTEGDQGSDDTHKHFWGSPFIKFPWLPAHTGQSIITTNTLPPL</sequence>
<protein>
    <recommendedName>
        <fullName evidence="15">Alpha-2,8-sialyltransferase 8E-like</fullName>
    </recommendedName>
</protein>
<dbReference type="InterPro" id="IPR038578">
    <property type="entry name" value="GT29-like_sf"/>
</dbReference>
<evidence type="ECO:0000256" key="3">
    <source>
        <dbReference type="ARBA" id="ARBA00022676"/>
    </source>
</evidence>
<comment type="subcellular location">
    <subcellularLocation>
        <location evidence="1">Golgi apparatus membrane</location>
        <topology evidence="1">Single-pass type II membrane protein</topology>
    </subcellularLocation>
</comment>
<evidence type="ECO:0000256" key="1">
    <source>
        <dbReference type="ARBA" id="ARBA00004323"/>
    </source>
</evidence>
<dbReference type="GO" id="GO:0009311">
    <property type="term" value="P:oligosaccharide metabolic process"/>
    <property type="evidence" value="ECO:0007669"/>
    <property type="project" value="TreeGrafter"/>
</dbReference>
<evidence type="ECO:0000256" key="10">
    <source>
        <dbReference type="ARBA" id="ARBA00023157"/>
    </source>
</evidence>